<dbReference type="GeneID" id="301710961"/>
<dbReference type="AlphaFoldDB" id="A0A8F3E414"/>
<dbReference type="Proteomes" id="UP000683551">
    <property type="component" value="Chromosome"/>
</dbReference>
<keyword evidence="2" id="KW-0813">Transport</keyword>
<dbReference type="CDD" id="cd14773">
    <property type="entry name" value="TrHb2_PhHbO-like_O"/>
    <property type="match status" value="1"/>
</dbReference>
<dbReference type="GO" id="GO:0005344">
    <property type="term" value="F:oxygen carrier activity"/>
    <property type="evidence" value="ECO:0007669"/>
    <property type="project" value="InterPro"/>
</dbReference>
<sequence>METINPHYENLGGEPGIRKLVEAFYHIMDTDPMATRIRQLHPEDLSSSKEKLFMFLSGWLGGPPLYIEAYGHPRLRQRHLPFPIGDEERDQWMGCMHQALEQCGLDEELKQQLIGSFSKTADFLRNKK</sequence>
<proteinExistence type="inferred from homology"/>
<evidence type="ECO:0000313" key="7">
    <source>
        <dbReference type="EMBL" id="KXW57781.1"/>
    </source>
</evidence>
<dbReference type="InterPro" id="IPR019795">
    <property type="entry name" value="Globin_bac-like_CS"/>
</dbReference>
<evidence type="ECO:0000256" key="4">
    <source>
        <dbReference type="ARBA" id="ARBA00022723"/>
    </source>
</evidence>
<protein>
    <submittedName>
        <fullName evidence="7">Group 2 truncated hemoglobin YjbI</fullName>
    </submittedName>
    <submittedName>
        <fullName evidence="8">Group II truncated hemoglobin</fullName>
    </submittedName>
</protein>
<reference evidence="8" key="2">
    <citation type="submission" date="2021-02" db="EMBL/GenBank/DDBJ databases">
        <title>Comparative genomics of Ferrovum myxofaciens strains, predominant extremophile bacteria forming large biofilm stalactites in acid mine ecosystems.</title>
        <authorList>
            <person name="Burkartova K."/>
            <person name="Ridl J."/>
            <person name="Pajer P."/>
            <person name="Falteisek L."/>
        </authorList>
    </citation>
    <scope>NUCLEOTIDE SEQUENCE</scope>
    <source>
        <strain evidence="8">MI1III</strain>
    </source>
</reference>
<evidence type="ECO:0000313" key="9">
    <source>
        <dbReference type="Proteomes" id="UP000075653"/>
    </source>
</evidence>
<dbReference type="Proteomes" id="UP000075653">
    <property type="component" value="Unassembled WGS sequence"/>
</dbReference>
<evidence type="ECO:0000256" key="2">
    <source>
        <dbReference type="ARBA" id="ARBA00022448"/>
    </source>
</evidence>
<reference evidence="7 9" key="1">
    <citation type="submission" date="2016-01" db="EMBL/GenBank/DDBJ databases">
        <title>Genome sequence of the acidophilic iron oxidising Ferrovum strain Z-31.</title>
        <authorList>
            <person name="Poehlein A."/>
            <person name="Ullrich S.R."/>
            <person name="Schloemann M."/>
            <person name="Muehling M."/>
            <person name="Daniel R."/>
        </authorList>
    </citation>
    <scope>NUCLEOTIDE SEQUENCE [LARGE SCALE GENOMIC DNA]</scope>
    <source>
        <strain evidence="7 9">Z-31</strain>
    </source>
</reference>
<dbReference type="Pfam" id="PF01152">
    <property type="entry name" value="Bac_globin"/>
    <property type="match status" value="1"/>
</dbReference>
<dbReference type="InterPro" id="IPR009050">
    <property type="entry name" value="Globin-like_sf"/>
</dbReference>
<gene>
    <name evidence="7" type="primary">yjbI</name>
    <name evidence="7" type="ORF">FEMY_17150</name>
    <name evidence="8" type="ORF">JZL65_00435</name>
</gene>
<dbReference type="InterPro" id="IPR001486">
    <property type="entry name" value="Hemoglobin_trunc"/>
</dbReference>
<comment type="cofactor">
    <cofactor evidence="1">
        <name>heme</name>
        <dbReference type="ChEBI" id="CHEBI:30413"/>
    </cofactor>
</comment>
<evidence type="ECO:0000256" key="5">
    <source>
        <dbReference type="ARBA" id="ARBA00023004"/>
    </source>
</evidence>
<dbReference type="GO" id="GO:0019825">
    <property type="term" value="F:oxygen binding"/>
    <property type="evidence" value="ECO:0007669"/>
    <property type="project" value="InterPro"/>
</dbReference>
<dbReference type="InterPro" id="IPR044203">
    <property type="entry name" value="GlbO/GLB3-like"/>
</dbReference>
<evidence type="ECO:0000256" key="3">
    <source>
        <dbReference type="ARBA" id="ARBA00022617"/>
    </source>
</evidence>
<dbReference type="RefSeq" id="WP_062188247.1">
    <property type="nucleotide sequence ID" value="NZ_CP053675.1"/>
</dbReference>
<dbReference type="SUPFAM" id="SSF46458">
    <property type="entry name" value="Globin-like"/>
    <property type="match status" value="1"/>
</dbReference>
<dbReference type="PANTHER" id="PTHR47366">
    <property type="entry name" value="TWO-ON-TWO HEMOGLOBIN-3"/>
    <property type="match status" value="1"/>
</dbReference>
<dbReference type="PROSITE" id="PS01213">
    <property type="entry name" value="GLOBIN_FAM_2"/>
    <property type="match status" value="1"/>
</dbReference>
<dbReference type="EMBL" id="LRRD01000038">
    <property type="protein sequence ID" value="KXW57781.1"/>
    <property type="molecule type" value="Genomic_DNA"/>
</dbReference>
<keyword evidence="5" id="KW-0408">Iron</keyword>
<dbReference type="Gene3D" id="1.10.490.10">
    <property type="entry name" value="Globins"/>
    <property type="match status" value="1"/>
</dbReference>
<dbReference type="PATRIC" id="fig|1789004.3.peg.1750"/>
<dbReference type="GO" id="GO:0046872">
    <property type="term" value="F:metal ion binding"/>
    <property type="evidence" value="ECO:0007669"/>
    <property type="project" value="UniProtKB-KW"/>
</dbReference>
<comment type="similarity">
    <text evidence="6">Belongs to the truncated hemoglobin family. Group II subfamily.</text>
</comment>
<evidence type="ECO:0000256" key="6">
    <source>
        <dbReference type="ARBA" id="ARBA00034496"/>
    </source>
</evidence>
<keyword evidence="4" id="KW-0479">Metal-binding</keyword>
<dbReference type="InterPro" id="IPR012292">
    <property type="entry name" value="Globin/Proto"/>
</dbReference>
<evidence type="ECO:0000256" key="1">
    <source>
        <dbReference type="ARBA" id="ARBA00001971"/>
    </source>
</evidence>
<organism evidence="7 9">
    <name type="scientific">Ferrovum myxofaciens</name>
    <dbReference type="NCBI Taxonomy" id="416213"/>
    <lineage>
        <taxon>Bacteria</taxon>
        <taxon>Pseudomonadati</taxon>
        <taxon>Pseudomonadota</taxon>
        <taxon>Betaproteobacteria</taxon>
        <taxon>Ferrovales</taxon>
        <taxon>Ferrovaceae</taxon>
        <taxon>Ferrovum</taxon>
    </lineage>
</organism>
<keyword evidence="3" id="KW-0349">Heme</keyword>
<dbReference type="EMBL" id="CP071137">
    <property type="protein sequence ID" value="QWY77590.1"/>
    <property type="molecule type" value="Genomic_DNA"/>
</dbReference>
<dbReference type="PANTHER" id="PTHR47366:SF1">
    <property type="entry name" value="TWO-ON-TWO HEMOGLOBIN-3"/>
    <property type="match status" value="1"/>
</dbReference>
<evidence type="ECO:0000313" key="8">
    <source>
        <dbReference type="EMBL" id="QWY77590.1"/>
    </source>
</evidence>
<keyword evidence="9" id="KW-1185">Reference proteome</keyword>
<name>A0A8F3E414_9PROT</name>
<accession>A0A149VX14</accession>
<dbReference type="GO" id="GO:0020037">
    <property type="term" value="F:heme binding"/>
    <property type="evidence" value="ECO:0007669"/>
    <property type="project" value="InterPro"/>
</dbReference>
<accession>A0A8F3E414</accession>